<proteinExistence type="predicted"/>
<reference evidence="3" key="1">
    <citation type="submission" date="2017-04" db="EMBL/GenBank/DDBJ databases">
        <authorList>
            <person name="Varghese N."/>
            <person name="Submissions S."/>
        </authorList>
    </citation>
    <scope>NUCLEOTIDE SEQUENCE [LARGE SCALE GENOMIC DNA]</scope>
    <source>
        <strain evidence="3">DSM 4125</strain>
    </source>
</reference>
<evidence type="ECO:0000313" key="2">
    <source>
        <dbReference type="EMBL" id="SMG09707.1"/>
    </source>
</evidence>
<keyword evidence="3" id="KW-1185">Reference proteome</keyword>
<keyword evidence="1" id="KW-1133">Transmembrane helix</keyword>
<evidence type="ECO:0000313" key="3">
    <source>
        <dbReference type="Proteomes" id="UP000193804"/>
    </source>
</evidence>
<dbReference type="Proteomes" id="UP000193804">
    <property type="component" value="Unassembled WGS sequence"/>
</dbReference>
<organism evidence="2 3">
    <name type="scientific">Marivirga sericea</name>
    <dbReference type="NCBI Taxonomy" id="1028"/>
    <lineage>
        <taxon>Bacteria</taxon>
        <taxon>Pseudomonadati</taxon>
        <taxon>Bacteroidota</taxon>
        <taxon>Cytophagia</taxon>
        <taxon>Cytophagales</taxon>
        <taxon>Marivirgaceae</taxon>
        <taxon>Marivirga</taxon>
    </lineage>
</organism>
<sequence length="95" mass="10891">MIQAFDSIVFYNLNKSGLKYRQNNLESEIAGPRNKEGKSSIRRRGHQDIDCKKFPVRTSGNRLISSLIFSFIFPMLLVNNLVKYGKIVVTEVKIV</sequence>
<protein>
    <submittedName>
        <fullName evidence="2">Uncharacterized protein</fullName>
    </submittedName>
</protein>
<dbReference type="AlphaFoldDB" id="A0A1X7I791"/>
<feature type="transmembrane region" description="Helical" evidence="1">
    <location>
        <begin position="63"/>
        <end position="82"/>
    </location>
</feature>
<name>A0A1X7I791_9BACT</name>
<accession>A0A1X7I791</accession>
<gene>
    <name evidence="2" type="ORF">SAMN05661096_00249</name>
</gene>
<keyword evidence="1" id="KW-0812">Transmembrane</keyword>
<dbReference type="STRING" id="1028.SAMN05661096_00249"/>
<dbReference type="EMBL" id="FXAW01000001">
    <property type="protein sequence ID" value="SMG09707.1"/>
    <property type="molecule type" value="Genomic_DNA"/>
</dbReference>
<evidence type="ECO:0000256" key="1">
    <source>
        <dbReference type="SAM" id="Phobius"/>
    </source>
</evidence>
<keyword evidence="1" id="KW-0472">Membrane</keyword>